<dbReference type="OrthoDB" id="7438987at2"/>
<dbReference type="EMBL" id="CP010836">
    <property type="protein sequence ID" value="AJP72398.1"/>
    <property type="molecule type" value="Genomic_DNA"/>
</dbReference>
<reference evidence="6 7" key="1">
    <citation type="journal article" date="2015" name="Int. J. Syst. Evol. Microbiol.">
        <title>Sphingomonas hengshuiensis sp. nov., isolated from lake wetland.</title>
        <authorList>
            <person name="Wei S."/>
            <person name="Wang T."/>
            <person name="Liu H."/>
            <person name="Zhang C."/>
            <person name="Guo J."/>
            <person name="Wang Q."/>
            <person name="Liang K."/>
            <person name="Zhang Z."/>
        </authorList>
    </citation>
    <scope>NUCLEOTIDE SEQUENCE [LARGE SCALE GENOMIC DNA]</scope>
    <source>
        <strain evidence="6 7">WHSC-8</strain>
    </source>
</reference>
<dbReference type="Gene3D" id="3.40.50.300">
    <property type="entry name" value="P-loop containing nucleotide triphosphate hydrolases"/>
    <property type="match status" value="1"/>
</dbReference>
<dbReference type="PANTHER" id="PTHR23073">
    <property type="entry name" value="26S PROTEASOME REGULATORY SUBUNIT"/>
    <property type="match status" value="1"/>
</dbReference>
<evidence type="ECO:0000259" key="5">
    <source>
        <dbReference type="SMART" id="SM00382"/>
    </source>
</evidence>
<dbReference type="InterPro" id="IPR003959">
    <property type="entry name" value="ATPase_AAA_core"/>
</dbReference>
<feature type="domain" description="AAA+ ATPase" evidence="5">
    <location>
        <begin position="236"/>
        <end position="368"/>
    </location>
</feature>
<dbReference type="SUPFAM" id="SSF52540">
    <property type="entry name" value="P-loop containing nucleoside triphosphate hydrolases"/>
    <property type="match status" value="1"/>
</dbReference>
<keyword evidence="7" id="KW-1185">Reference proteome</keyword>
<evidence type="ECO:0000313" key="7">
    <source>
        <dbReference type="Proteomes" id="UP000032300"/>
    </source>
</evidence>
<comment type="similarity">
    <text evidence="1">Belongs to the AAA ATPase family.</text>
</comment>
<evidence type="ECO:0000256" key="3">
    <source>
        <dbReference type="ARBA" id="ARBA00022840"/>
    </source>
</evidence>
<dbReference type="Proteomes" id="UP000032300">
    <property type="component" value="Chromosome"/>
</dbReference>
<evidence type="ECO:0000256" key="2">
    <source>
        <dbReference type="ARBA" id="ARBA00022741"/>
    </source>
</evidence>
<dbReference type="Pfam" id="PF00004">
    <property type="entry name" value="AAA"/>
    <property type="match status" value="1"/>
</dbReference>
<dbReference type="CDD" id="cd19481">
    <property type="entry name" value="RecA-like_protease"/>
    <property type="match status" value="1"/>
</dbReference>
<dbReference type="InterPro" id="IPR050221">
    <property type="entry name" value="26S_Proteasome_ATPase"/>
</dbReference>
<protein>
    <recommendedName>
        <fullName evidence="5">AAA+ ATPase domain-containing protein</fullName>
    </recommendedName>
</protein>
<dbReference type="InterPro" id="IPR054472">
    <property type="entry name" value="WHD"/>
</dbReference>
<dbReference type="AlphaFoldDB" id="A0A7U4J8Y8"/>
<dbReference type="Pfam" id="PF22977">
    <property type="entry name" value="WHD"/>
    <property type="match status" value="1"/>
</dbReference>
<dbReference type="RefSeq" id="WP_044332498.1">
    <property type="nucleotide sequence ID" value="NZ_CP010836.1"/>
</dbReference>
<keyword evidence="3" id="KW-0067">ATP-binding</keyword>
<accession>A0A7U4J8Y8</accession>
<dbReference type="SMART" id="SM00382">
    <property type="entry name" value="AAA"/>
    <property type="match status" value="1"/>
</dbReference>
<name>A0A7U4J8Y8_9SPHN</name>
<proteinExistence type="inferred from homology"/>
<dbReference type="KEGG" id="sphi:TS85_12285"/>
<organism evidence="6 7">
    <name type="scientific">Sphingomonas hengshuiensis</name>
    <dbReference type="NCBI Taxonomy" id="1609977"/>
    <lineage>
        <taxon>Bacteria</taxon>
        <taxon>Pseudomonadati</taxon>
        <taxon>Pseudomonadota</taxon>
        <taxon>Alphaproteobacteria</taxon>
        <taxon>Sphingomonadales</taxon>
        <taxon>Sphingomonadaceae</taxon>
        <taxon>Sphingomonas</taxon>
    </lineage>
</organism>
<evidence type="ECO:0000256" key="1">
    <source>
        <dbReference type="ARBA" id="ARBA00006914"/>
    </source>
</evidence>
<sequence>MSNGKRISGLDAELDWLDAMLRFRFAAYGAAPDAAPHAPPLPPQHDARTDDPYARGVAGLDGEERLALILALAPHVAPEMLDPFLLQNQATGRRFTEFGGMLGQSHAGFLPSVETALFLIAGGDRAARIAARRLFEPSARLLASRLLMLDQRHADEPAGAALLRLGPDMLDRLLTGAPPAAPSGVHFPAERITSPLEWEDLILDEETAEHVAEISAWIAHARTLLEDWGLARRIKAGYRCLFHGPPGTGKTLTAALIGKHHGLPVYRIDLSRVVSKWIGETEKNLAGLFDQAQDRDWILFFDEADALFGKRTDANTANDRAANQQIGYLLQRVEAFPGLVILATNARAQLDEAFTRRFQSMIFFPMPDAAARQRLWHAMFAQRPFALHADVDLDALAQEHALAGGAILNVLRHACLRAVARDKDCVRKADIMSGIRQELRKEGRYAFS</sequence>
<evidence type="ECO:0000256" key="4">
    <source>
        <dbReference type="SAM" id="MobiDB-lite"/>
    </source>
</evidence>
<reference evidence="6 7" key="2">
    <citation type="submission" date="2015-02" db="EMBL/GenBank/DDBJ databases">
        <title>The complete genome of Sphingomonas hengshuiensis sp. WHSC-8 isolated from soil of Hengshui Lake.</title>
        <authorList>
            <person name="Wei S."/>
            <person name="Guo J."/>
            <person name="Su C."/>
            <person name="Wu R."/>
            <person name="Zhang Z."/>
            <person name="Liang K."/>
            <person name="Li H."/>
            <person name="Wang T."/>
            <person name="Liu H."/>
            <person name="Zhang C."/>
            <person name="Li Z."/>
            <person name="Wang Q."/>
            <person name="Meng J."/>
        </authorList>
    </citation>
    <scope>NUCLEOTIDE SEQUENCE [LARGE SCALE GENOMIC DNA]</scope>
    <source>
        <strain evidence="6 7">WHSC-8</strain>
    </source>
</reference>
<dbReference type="InterPro" id="IPR003593">
    <property type="entry name" value="AAA+_ATPase"/>
</dbReference>
<dbReference type="Gene3D" id="1.10.8.60">
    <property type="match status" value="1"/>
</dbReference>
<dbReference type="InterPro" id="IPR027417">
    <property type="entry name" value="P-loop_NTPase"/>
</dbReference>
<dbReference type="GO" id="GO:0016887">
    <property type="term" value="F:ATP hydrolysis activity"/>
    <property type="evidence" value="ECO:0007669"/>
    <property type="project" value="InterPro"/>
</dbReference>
<evidence type="ECO:0000313" key="6">
    <source>
        <dbReference type="EMBL" id="AJP72398.1"/>
    </source>
</evidence>
<gene>
    <name evidence="6" type="ORF">TS85_12285</name>
</gene>
<feature type="region of interest" description="Disordered" evidence="4">
    <location>
        <begin position="34"/>
        <end position="54"/>
    </location>
</feature>
<dbReference type="GO" id="GO:0005524">
    <property type="term" value="F:ATP binding"/>
    <property type="evidence" value="ECO:0007669"/>
    <property type="project" value="UniProtKB-KW"/>
</dbReference>
<keyword evidence="2" id="KW-0547">Nucleotide-binding</keyword>